<dbReference type="PANTHER" id="PTHR14097">
    <property type="entry name" value="OXIDOREDUCTASE HTATIP2"/>
    <property type="match status" value="1"/>
</dbReference>
<organism evidence="1 2">
    <name type="scientific">Hypsibius exemplaris</name>
    <name type="common">Freshwater tardigrade</name>
    <dbReference type="NCBI Taxonomy" id="2072580"/>
    <lineage>
        <taxon>Eukaryota</taxon>
        <taxon>Metazoa</taxon>
        <taxon>Ecdysozoa</taxon>
        <taxon>Tardigrada</taxon>
        <taxon>Eutardigrada</taxon>
        <taxon>Parachela</taxon>
        <taxon>Hypsibioidea</taxon>
        <taxon>Hypsibiidae</taxon>
        <taxon>Hypsibius</taxon>
    </lineage>
</organism>
<evidence type="ECO:0000313" key="2">
    <source>
        <dbReference type="Proteomes" id="UP000192578"/>
    </source>
</evidence>
<dbReference type="AlphaFoldDB" id="A0A1W0WDT3"/>
<protein>
    <submittedName>
        <fullName evidence="1">Oxidoreductase HTATIP2</fullName>
    </submittedName>
</protein>
<proteinExistence type="predicted"/>
<keyword evidence="2" id="KW-1185">Reference proteome</keyword>
<comment type="caution">
    <text evidence="1">The sequence shown here is derived from an EMBL/GenBank/DDBJ whole genome shotgun (WGS) entry which is preliminary data.</text>
</comment>
<evidence type="ECO:0000313" key="1">
    <source>
        <dbReference type="EMBL" id="OQV13359.1"/>
    </source>
</evidence>
<dbReference type="Gene3D" id="3.40.50.720">
    <property type="entry name" value="NAD(P)-binding Rossmann-like Domain"/>
    <property type="match status" value="1"/>
</dbReference>
<accession>A0A1W0WDT3</accession>
<reference evidence="2" key="1">
    <citation type="submission" date="2017-01" db="EMBL/GenBank/DDBJ databases">
        <title>Comparative genomics of anhydrobiosis in the tardigrade Hypsibius dujardini.</title>
        <authorList>
            <person name="Yoshida Y."/>
            <person name="Koutsovoulos G."/>
            <person name="Laetsch D."/>
            <person name="Stevens L."/>
            <person name="Kumar S."/>
            <person name="Horikawa D."/>
            <person name="Ishino K."/>
            <person name="Komine S."/>
            <person name="Tomita M."/>
            <person name="Blaxter M."/>
            <person name="Arakawa K."/>
        </authorList>
    </citation>
    <scope>NUCLEOTIDE SEQUENCE [LARGE SCALE GENOMIC DNA]</scope>
    <source>
        <strain evidence="2">Z151</strain>
    </source>
</reference>
<dbReference type="OrthoDB" id="430436at2759"/>
<gene>
    <name evidence="1" type="ORF">BV898_12394</name>
</gene>
<dbReference type="PANTHER" id="PTHR14097:SF7">
    <property type="entry name" value="OXIDOREDUCTASE HTATIP2"/>
    <property type="match status" value="1"/>
</dbReference>
<dbReference type="GO" id="GO:0051170">
    <property type="term" value="P:import into nucleus"/>
    <property type="evidence" value="ECO:0007669"/>
    <property type="project" value="TreeGrafter"/>
</dbReference>
<sequence>MILPGLGTAIAVACFRNPLFSLSILFPGATNPERTRMDLINRFRGLNKSCFIVGASGESGKALLKQLIKLKPFERIVLIGRRKLDYEDEELKQLEQRVINFDEIEKHKAEFAGFDVGYCCLGTTRGKSGAEGFVKIEHDYVVGSAINAKEGGTRHFHLISAAGVSENSWFLYGQTKGRTDREVSELGFERTSIYRPAMLMVDRTERRVAEAMIVNMLKPIACIAPTLITTPIEALAKAMVFKTVQDPAPSGAESVSNKEIQAAAKLIP</sequence>
<dbReference type="EMBL" id="MTYJ01000125">
    <property type="protein sequence ID" value="OQV13359.1"/>
    <property type="molecule type" value="Genomic_DNA"/>
</dbReference>
<dbReference type="SUPFAM" id="SSF51735">
    <property type="entry name" value="NAD(P)-binding Rossmann-fold domains"/>
    <property type="match status" value="1"/>
</dbReference>
<dbReference type="InterPro" id="IPR036291">
    <property type="entry name" value="NAD(P)-bd_dom_sf"/>
</dbReference>
<dbReference type="GO" id="GO:0005737">
    <property type="term" value="C:cytoplasm"/>
    <property type="evidence" value="ECO:0007669"/>
    <property type="project" value="TreeGrafter"/>
</dbReference>
<dbReference type="Proteomes" id="UP000192578">
    <property type="component" value="Unassembled WGS sequence"/>
</dbReference>
<name>A0A1W0WDT3_HYPEX</name>